<dbReference type="RefSeq" id="WP_032571171.1">
    <property type="nucleotide sequence ID" value="NZ_JGDM01000080.1"/>
</dbReference>
<comment type="caution">
    <text evidence="1">The sequence shown here is derived from an EMBL/GenBank/DDBJ whole genome shotgun (WGS) entry which is preliminary data.</text>
</comment>
<protein>
    <submittedName>
        <fullName evidence="1">Uncharacterized protein</fullName>
    </submittedName>
</protein>
<dbReference type="PATRIC" id="fig|1339280.3.peg.3435"/>
<reference evidence="1 2" key="1">
    <citation type="submission" date="2014-02" db="EMBL/GenBank/DDBJ databases">
        <authorList>
            <person name="Sears C."/>
            <person name="Carroll K."/>
            <person name="Sack B.R."/>
            <person name="Qadri F."/>
            <person name="Myers L.L."/>
            <person name="Chung G.-T."/>
            <person name="Escheverria P."/>
            <person name="Fraser C.M."/>
            <person name="Sadzewicz L."/>
            <person name="Shefchek K.A."/>
            <person name="Tallon L."/>
            <person name="Das S.P."/>
            <person name="Daugherty S."/>
            <person name="Mongodin E.F."/>
        </authorList>
    </citation>
    <scope>NUCLEOTIDE SEQUENCE [LARGE SCALE GENOMIC DNA]</scope>
    <source>
        <strain evidence="1 2">2-F-2 #4</strain>
    </source>
</reference>
<evidence type="ECO:0000313" key="2">
    <source>
        <dbReference type="Proteomes" id="UP000022272"/>
    </source>
</evidence>
<dbReference type="EMBL" id="JGDM01000080">
    <property type="protein sequence ID" value="EXZ43361.1"/>
    <property type="molecule type" value="Genomic_DNA"/>
</dbReference>
<name>A0A016BRZ3_BACFG</name>
<evidence type="ECO:0000313" key="1">
    <source>
        <dbReference type="EMBL" id="EXZ43361.1"/>
    </source>
</evidence>
<accession>A0A016BRZ3</accession>
<sequence>MGISFDSKIQIPKDSSALNDLNSFSTDELFSPTDNPFAQQTDSVLSVPSVSQILYREDNTSTLWLDERLEDSSKIALDTFNRAFADTFRKRIHANLIRIDYQKHPEQLDFSMLINPLGKIFETEINCSIIQWLRYLNGVEMPDFYNRVKPNTQCWHMNVDLNKSFNNQLSTIPIGTALELIMKCQSELPDEIGNSSSNFFSIWRDIRNRRNAASHPGVVDEKDFVAFYRSFCELITEGWFTQLMNLKCKLKPQQ</sequence>
<proteinExistence type="predicted"/>
<dbReference type="AlphaFoldDB" id="A0A016BRZ3"/>
<organism evidence="1 2">
    <name type="scientific">Bacteroides fragilis str. 2-F-2 #4</name>
    <dbReference type="NCBI Taxonomy" id="1339280"/>
    <lineage>
        <taxon>Bacteria</taxon>
        <taxon>Pseudomonadati</taxon>
        <taxon>Bacteroidota</taxon>
        <taxon>Bacteroidia</taxon>
        <taxon>Bacteroidales</taxon>
        <taxon>Bacteroidaceae</taxon>
        <taxon>Bacteroides</taxon>
    </lineage>
</organism>
<gene>
    <name evidence="1" type="ORF">M076_3589</name>
</gene>
<dbReference type="Proteomes" id="UP000022272">
    <property type="component" value="Unassembled WGS sequence"/>
</dbReference>